<dbReference type="Gene3D" id="3.30.200.20">
    <property type="entry name" value="Phosphorylase Kinase, domain 1"/>
    <property type="match status" value="1"/>
</dbReference>
<evidence type="ECO:0008006" key="3">
    <source>
        <dbReference type="Google" id="ProtNLM"/>
    </source>
</evidence>
<organism evidence="1 2">
    <name type="scientific">Glomus cerebriforme</name>
    <dbReference type="NCBI Taxonomy" id="658196"/>
    <lineage>
        <taxon>Eukaryota</taxon>
        <taxon>Fungi</taxon>
        <taxon>Fungi incertae sedis</taxon>
        <taxon>Mucoromycota</taxon>
        <taxon>Glomeromycotina</taxon>
        <taxon>Glomeromycetes</taxon>
        <taxon>Glomerales</taxon>
        <taxon>Glomeraceae</taxon>
        <taxon>Glomus</taxon>
    </lineage>
</organism>
<dbReference type="EMBL" id="QKYT01000248">
    <property type="protein sequence ID" value="RIA88760.1"/>
    <property type="molecule type" value="Genomic_DNA"/>
</dbReference>
<dbReference type="AlphaFoldDB" id="A0A397SRF5"/>
<accession>A0A397SRF5</accession>
<gene>
    <name evidence="1" type="ORF">C1645_825839</name>
</gene>
<keyword evidence="2" id="KW-1185">Reference proteome</keyword>
<name>A0A397SRF5_9GLOM</name>
<sequence>MSFQDDNLSKCEKCGKEYTEMDYKWCKPCQIDNLKKNLLIELVEMKKLKQIGKGGFVTHLAIWKDGPLKYNFYSKKEYQRFDSQKIALKCLHDSQNTTDEFLNEVKVYLIKDIDNILQIYGISQNPDTKDY</sequence>
<reference evidence="1 2" key="1">
    <citation type="submission" date="2018-06" db="EMBL/GenBank/DDBJ databases">
        <title>Comparative genomics reveals the genomic features of Rhizophagus irregularis, R. cerebriforme, R. diaphanum and Gigaspora rosea, and their symbiotic lifestyle signature.</title>
        <authorList>
            <person name="Morin E."/>
            <person name="San Clemente H."/>
            <person name="Chen E.C.H."/>
            <person name="De La Providencia I."/>
            <person name="Hainaut M."/>
            <person name="Kuo A."/>
            <person name="Kohler A."/>
            <person name="Murat C."/>
            <person name="Tang N."/>
            <person name="Roy S."/>
            <person name="Loubradou J."/>
            <person name="Henrissat B."/>
            <person name="Grigoriev I.V."/>
            <person name="Corradi N."/>
            <person name="Roux C."/>
            <person name="Martin F.M."/>
        </authorList>
    </citation>
    <scope>NUCLEOTIDE SEQUENCE [LARGE SCALE GENOMIC DNA]</scope>
    <source>
        <strain evidence="1 2">DAOM 227022</strain>
    </source>
</reference>
<comment type="caution">
    <text evidence="1">The sequence shown here is derived from an EMBL/GenBank/DDBJ whole genome shotgun (WGS) entry which is preliminary data.</text>
</comment>
<evidence type="ECO:0000313" key="2">
    <source>
        <dbReference type="Proteomes" id="UP000265703"/>
    </source>
</evidence>
<dbReference type="Proteomes" id="UP000265703">
    <property type="component" value="Unassembled WGS sequence"/>
</dbReference>
<dbReference type="SUPFAM" id="SSF56112">
    <property type="entry name" value="Protein kinase-like (PK-like)"/>
    <property type="match status" value="1"/>
</dbReference>
<proteinExistence type="predicted"/>
<protein>
    <recommendedName>
        <fullName evidence="3">Protein kinase domain-containing protein</fullName>
    </recommendedName>
</protein>
<evidence type="ECO:0000313" key="1">
    <source>
        <dbReference type="EMBL" id="RIA88760.1"/>
    </source>
</evidence>
<dbReference type="InterPro" id="IPR011009">
    <property type="entry name" value="Kinase-like_dom_sf"/>
</dbReference>
<dbReference type="OrthoDB" id="2414060at2759"/>